<evidence type="ECO:0000256" key="1">
    <source>
        <dbReference type="ARBA" id="ARBA00023015"/>
    </source>
</evidence>
<dbReference type="PROSITE" id="PS50987">
    <property type="entry name" value="HTH_ARSR_2"/>
    <property type="match status" value="1"/>
</dbReference>
<dbReference type="InterPro" id="IPR011991">
    <property type="entry name" value="ArsR-like_HTH"/>
</dbReference>
<keyword evidence="3" id="KW-0804">Transcription</keyword>
<dbReference type="CDD" id="cd00090">
    <property type="entry name" value="HTH_ARSR"/>
    <property type="match status" value="1"/>
</dbReference>
<sequence>MRIITTEHEQYDCSSNKEQVLEKFQQATPIFQALGDTNRQQIIILLLEHSALNVNQITEHMEISRPAVSHHLKILRQAGLITFDKQANEKLYSLRAGGFMTTIKELMLSIEAGV</sequence>
<evidence type="ECO:0000256" key="2">
    <source>
        <dbReference type="ARBA" id="ARBA00023125"/>
    </source>
</evidence>
<dbReference type="Pfam" id="PF01022">
    <property type="entry name" value="HTH_5"/>
    <property type="match status" value="1"/>
</dbReference>
<reference evidence="6" key="1">
    <citation type="submission" date="2018-08" db="EMBL/GenBank/DDBJ databases">
        <authorList>
            <person name="Chevrot R."/>
        </authorList>
    </citation>
    <scope>NUCLEOTIDE SEQUENCE [LARGE SCALE GENOMIC DNA]</scope>
</reference>
<evidence type="ECO:0000259" key="4">
    <source>
        <dbReference type="PROSITE" id="PS50987"/>
    </source>
</evidence>
<evidence type="ECO:0000313" key="5">
    <source>
        <dbReference type="EMBL" id="SYX83505.1"/>
    </source>
</evidence>
<dbReference type="InterPro" id="IPR051011">
    <property type="entry name" value="Metal_resp_trans_reg"/>
</dbReference>
<dbReference type="NCBIfam" id="NF033788">
    <property type="entry name" value="HTH_metalloreg"/>
    <property type="match status" value="1"/>
</dbReference>
<dbReference type="Proteomes" id="UP000304148">
    <property type="component" value="Chromosome"/>
</dbReference>
<gene>
    <name evidence="5" type="ORF">PBLR_11927</name>
</gene>
<accession>A0A383R8T6</accession>
<dbReference type="PANTHER" id="PTHR43132">
    <property type="entry name" value="ARSENICAL RESISTANCE OPERON REPRESSOR ARSR-RELATED"/>
    <property type="match status" value="1"/>
</dbReference>
<dbReference type="PANTHER" id="PTHR43132:SF6">
    <property type="entry name" value="HTH-TYPE TRANSCRIPTIONAL REPRESSOR CZRA"/>
    <property type="match status" value="1"/>
</dbReference>
<dbReference type="AlphaFoldDB" id="A0A383R8T6"/>
<organism evidence="5 6">
    <name type="scientific">Paenibacillus alvei</name>
    <name type="common">Bacillus alvei</name>
    <dbReference type="NCBI Taxonomy" id="44250"/>
    <lineage>
        <taxon>Bacteria</taxon>
        <taxon>Bacillati</taxon>
        <taxon>Bacillota</taxon>
        <taxon>Bacilli</taxon>
        <taxon>Bacillales</taxon>
        <taxon>Paenibacillaceae</taxon>
        <taxon>Paenibacillus</taxon>
    </lineage>
</organism>
<keyword evidence="1" id="KW-0805">Transcription regulation</keyword>
<name>A0A383R8T6_PAEAL</name>
<proteinExistence type="predicted"/>
<dbReference type="Gene3D" id="1.10.10.10">
    <property type="entry name" value="Winged helix-like DNA-binding domain superfamily/Winged helix DNA-binding domain"/>
    <property type="match status" value="1"/>
</dbReference>
<dbReference type="GO" id="GO:0003677">
    <property type="term" value="F:DNA binding"/>
    <property type="evidence" value="ECO:0007669"/>
    <property type="project" value="UniProtKB-KW"/>
</dbReference>
<protein>
    <submittedName>
        <fullName evidence="5">Transcriptional regulator</fullName>
    </submittedName>
</protein>
<feature type="domain" description="HTH arsR-type" evidence="4">
    <location>
        <begin position="21"/>
        <end position="114"/>
    </location>
</feature>
<evidence type="ECO:0000256" key="3">
    <source>
        <dbReference type="ARBA" id="ARBA00023163"/>
    </source>
</evidence>
<dbReference type="GO" id="GO:0003700">
    <property type="term" value="F:DNA-binding transcription factor activity"/>
    <property type="evidence" value="ECO:0007669"/>
    <property type="project" value="InterPro"/>
</dbReference>
<dbReference type="InterPro" id="IPR001845">
    <property type="entry name" value="HTH_ArsR_DNA-bd_dom"/>
</dbReference>
<dbReference type="EMBL" id="LS992241">
    <property type="protein sequence ID" value="SYX83505.1"/>
    <property type="molecule type" value="Genomic_DNA"/>
</dbReference>
<keyword evidence="2" id="KW-0238">DNA-binding</keyword>
<dbReference type="SMART" id="SM00418">
    <property type="entry name" value="HTH_ARSR"/>
    <property type="match status" value="1"/>
</dbReference>
<dbReference type="PRINTS" id="PR00778">
    <property type="entry name" value="HTHARSR"/>
</dbReference>
<dbReference type="InterPro" id="IPR036388">
    <property type="entry name" value="WH-like_DNA-bd_sf"/>
</dbReference>
<dbReference type="RefSeq" id="WP_138185579.1">
    <property type="nucleotide sequence ID" value="NZ_LS992241.1"/>
</dbReference>
<dbReference type="InterPro" id="IPR036390">
    <property type="entry name" value="WH_DNA-bd_sf"/>
</dbReference>
<evidence type="ECO:0000313" key="6">
    <source>
        <dbReference type="Proteomes" id="UP000304148"/>
    </source>
</evidence>
<dbReference type="SUPFAM" id="SSF46785">
    <property type="entry name" value="Winged helix' DNA-binding domain"/>
    <property type="match status" value="1"/>
</dbReference>